<feature type="non-terminal residue" evidence="12">
    <location>
        <position position="365"/>
    </location>
</feature>
<dbReference type="Proteomes" id="UP000675781">
    <property type="component" value="Unassembled WGS sequence"/>
</dbReference>
<dbReference type="EC" id="2.7.13.3" evidence="3"/>
<dbReference type="SMART" id="SM00388">
    <property type="entry name" value="HisKA"/>
    <property type="match status" value="1"/>
</dbReference>
<protein>
    <recommendedName>
        <fullName evidence="3">histidine kinase</fullName>
        <ecNumber evidence="3">2.7.13.3</ecNumber>
    </recommendedName>
</protein>
<comment type="subcellular location">
    <subcellularLocation>
        <location evidence="2">Cell membrane</location>
    </subcellularLocation>
</comment>
<dbReference type="Pfam" id="PF00672">
    <property type="entry name" value="HAMP"/>
    <property type="match status" value="1"/>
</dbReference>
<dbReference type="PANTHER" id="PTHR45436:SF5">
    <property type="entry name" value="SENSOR HISTIDINE KINASE TRCS"/>
    <property type="match status" value="1"/>
</dbReference>
<comment type="caution">
    <text evidence="12">The sequence shown here is derived from an EMBL/GenBank/DDBJ whole genome shotgun (WGS) entry which is preliminary data.</text>
</comment>
<keyword evidence="5" id="KW-0808">Transferase</keyword>
<evidence type="ECO:0000256" key="8">
    <source>
        <dbReference type="ARBA" id="ARBA00022989"/>
    </source>
</evidence>
<keyword evidence="4" id="KW-0597">Phosphoprotein</keyword>
<keyword evidence="7 12" id="KW-0418">Kinase</keyword>
<keyword evidence="10" id="KW-0732">Signal</keyword>
<organism evidence="12 13">
    <name type="scientific">Actinospica durhamensis</name>
    <dbReference type="NCBI Taxonomy" id="1508375"/>
    <lineage>
        <taxon>Bacteria</taxon>
        <taxon>Bacillati</taxon>
        <taxon>Actinomycetota</taxon>
        <taxon>Actinomycetes</taxon>
        <taxon>Catenulisporales</taxon>
        <taxon>Actinospicaceae</taxon>
        <taxon>Actinospica</taxon>
    </lineage>
</organism>
<dbReference type="InterPro" id="IPR036097">
    <property type="entry name" value="HisK_dim/P_sf"/>
</dbReference>
<dbReference type="Gene3D" id="6.10.340.10">
    <property type="match status" value="1"/>
</dbReference>
<evidence type="ECO:0000313" key="13">
    <source>
        <dbReference type="Proteomes" id="UP000675781"/>
    </source>
</evidence>
<name>A0A941EV00_9ACTN</name>
<dbReference type="GO" id="GO:0005886">
    <property type="term" value="C:plasma membrane"/>
    <property type="evidence" value="ECO:0007669"/>
    <property type="project" value="UniProtKB-SubCell"/>
</dbReference>
<evidence type="ECO:0000256" key="6">
    <source>
        <dbReference type="ARBA" id="ARBA00022692"/>
    </source>
</evidence>
<dbReference type="SUPFAM" id="SSF47384">
    <property type="entry name" value="Homodimeric domain of signal transducing histidine kinase"/>
    <property type="match status" value="1"/>
</dbReference>
<accession>A0A941EV00</accession>
<evidence type="ECO:0000256" key="1">
    <source>
        <dbReference type="ARBA" id="ARBA00000085"/>
    </source>
</evidence>
<gene>
    <name evidence="12" type="ORF">KDL01_33445</name>
</gene>
<dbReference type="CDD" id="cd06225">
    <property type="entry name" value="HAMP"/>
    <property type="match status" value="1"/>
</dbReference>
<keyword evidence="13" id="KW-1185">Reference proteome</keyword>
<dbReference type="InterPro" id="IPR050428">
    <property type="entry name" value="TCS_sensor_his_kinase"/>
</dbReference>
<dbReference type="Pfam" id="PF00512">
    <property type="entry name" value="HisKA"/>
    <property type="match status" value="1"/>
</dbReference>
<dbReference type="EMBL" id="JAGSOG010000268">
    <property type="protein sequence ID" value="MBR7838225.1"/>
    <property type="molecule type" value="Genomic_DNA"/>
</dbReference>
<dbReference type="FunFam" id="1.10.287.130:FF:000001">
    <property type="entry name" value="Two-component sensor histidine kinase"/>
    <property type="match status" value="1"/>
</dbReference>
<dbReference type="AlphaFoldDB" id="A0A941EV00"/>
<evidence type="ECO:0000256" key="7">
    <source>
        <dbReference type="ARBA" id="ARBA00022777"/>
    </source>
</evidence>
<dbReference type="PANTHER" id="PTHR45436">
    <property type="entry name" value="SENSOR HISTIDINE KINASE YKOH"/>
    <property type="match status" value="1"/>
</dbReference>
<sequence>MFRRLKPRPVSLRARLLRTVLLRLVLALTMADAATSWAVHNLLLGDLDDQLSATAVLADQYVIAQHAAHQAPQLSGTTSDQWSKIAGQGLLPELLLMRLSDGTTQSIGAGPSIPPTMVPGTRGDGPDADGARFYTASMPSGGSTLTFRIRVSYLPDEEGTLVLASSEQAVSHTMARIGEIEVVTWLIALVTVGLMTSRRIRRQLRPFEQMGDTIVAIGSGDLDTRVSPADPRSELGRVGYSVNLMLTRLEHAFKEQRGSENRLRRFIADASHELRTPLASIRGYAELFRRGAASRPEDLALAMRRIESEATRMGVLVDELLLLARLDSGRPLERTVLDLTALIADAARDSMAADARWPVEAAGGE</sequence>
<comment type="catalytic activity">
    <reaction evidence="1">
        <text>ATP + protein L-histidine = ADP + protein N-phospho-L-histidine.</text>
        <dbReference type="EC" id="2.7.13.3"/>
    </reaction>
</comment>
<dbReference type="SMART" id="SM00304">
    <property type="entry name" value="HAMP"/>
    <property type="match status" value="1"/>
</dbReference>
<dbReference type="PROSITE" id="PS50885">
    <property type="entry name" value="HAMP"/>
    <property type="match status" value="1"/>
</dbReference>
<evidence type="ECO:0000256" key="9">
    <source>
        <dbReference type="ARBA" id="ARBA00023012"/>
    </source>
</evidence>
<feature type="domain" description="HAMP" evidence="11">
    <location>
        <begin position="201"/>
        <end position="254"/>
    </location>
</feature>
<evidence type="ECO:0000256" key="4">
    <source>
        <dbReference type="ARBA" id="ARBA00022553"/>
    </source>
</evidence>
<keyword evidence="8" id="KW-0472">Membrane</keyword>
<dbReference type="CDD" id="cd00082">
    <property type="entry name" value="HisKA"/>
    <property type="match status" value="1"/>
</dbReference>
<proteinExistence type="predicted"/>
<evidence type="ECO:0000256" key="5">
    <source>
        <dbReference type="ARBA" id="ARBA00022679"/>
    </source>
</evidence>
<dbReference type="GO" id="GO:0000155">
    <property type="term" value="F:phosphorelay sensor kinase activity"/>
    <property type="evidence" value="ECO:0007669"/>
    <property type="project" value="InterPro"/>
</dbReference>
<feature type="chain" id="PRO_5037718923" description="histidine kinase" evidence="10">
    <location>
        <begin position="34"/>
        <end position="365"/>
    </location>
</feature>
<evidence type="ECO:0000313" key="12">
    <source>
        <dbReference type="EMBL" id="MBR7838225.1"/>
    </source>
</evidence>
<dbReference type="InterPro" id="IPR003660">
    <property type="entry name" value="HAMP_dom"/>
</dbReference>
<evidence type="ECO:0000256" key="3">
    <source>
        <dbReference type="ARBA" id="ARBA00012438"/>
    </source>
</evidence>
<dbReference type="Gene3D" id="1.10.287.130">
    <property type="match status" value="1"/>
</dbReference>
<dbReference type="RefSeq" id="WP_212532686.1">
    <property type="nucleotide sequence ID" value="NZ_JAGSOG010000268.1"/>
</dbReference>
<keyword evidence="8" id="KW-1133">Transmembrane helix</keyword>
<dbReference type="SUPFAM" id="SSF158472">
    <property type="entry name" value="HAMP domain-like"/>
    <property type="match status" value="1"/>
</dbReference>
<evidence type="ECO:0000256" key="10">
    <source>
        <dbReference type="SAM" id="SignalP"/>
    </source>
</evidence>
<evidence type="ECO:0000259" key="11">
    <source>
        <dbReference type="PROSITE" id="PS50885"/>
    </source>
</evidence>
<reference evidence="12" key="1">
    <citation type="submission" date="2021-04" db="EMBL/GenBank/DDBJ databases">
        <title>Genome based classification of Actinospica acidithermotolerans sp. nov., an actinobacterium isolated from an Indonesian hot spring.</title>
        <authorList>
            <person name="Kusuma A.B."/>
            <person name="Putra K.E."/>
            <person name="Nafisah S."/>
            <person name="Loh J."/>
            <person name="Nouioui I."/>
            <person name="Goodfellow M."/>
        </authorList>
    </citation>
    <scope>NUCLEOTIDE SEQUENCE</scope>
    <source>
        <strain evidence="12">CSCA 57</strain>
    </source>
</reference>
<feature type="signal peptide" evidence="10">
    <location>
        <begin position="1"/>
        <end position="33"/>
    </location>
</feature>
<keyword evidence="9" id="KW-0902">Two-component regulatory system</keyword>
<evidence type="ECO:0000256" key="2">
    <source>
        <dbReference type="ARBA" id="ARBA00004236"/>
    </source>
</evidence>
<dbReference type="InterPro" id="IPR003661">
    <property type="entry name" value="HisK_dim/P_dom"/>
</dbReference>
<keyword evidence="6" id="KW-0812">Transmembrane</keyword>